<dbReference type="Proteomes" id="UP001158576">
    <property type="component" value="Chromosome 2"/>
</dbReference>
<sequence>MKVLAAVISAAATAQSLEDRGSTTAWTSIETAYSSLYDAILTAYSNTNIPGVKKANRLRDFLNKVDNFPTRAAQGTYDLSGAYSSGDLNAFVFDLIPNSVRNFSYQTFDDICLLKNEQVFTIRAQTSATVSGAQTDGTTNFQIPKAGCDTWFDLDDPNKDDQEPGQIDTFVLDVSSLPASCLENLGDIRIWEKDNDGWYPDWFEVTVVDKTACTTTVYSYEGLQWVEFGETSYSQNAAPVVTQS</sequence>
<gene>
    <name evidence="1" type="ORF">OKIOD_LOCUS12820</name>
</gene>
<dbReference type="Gene3D" id="2.60.60.20">
    <property type="entry name" value="PLAT/LH2 domain"/>
    <property type="match status" value="1"/>
</dbReference>
<dbReference type="EMBL" id="OU015567">
    <property type="protein sequence ID" value="CAG5109533.1"/>
    <property type="molecule type" value="Genomic_DNA"/>
</dbReference>
<proteinExistence type="predicted"/>
<name>A0ABN7SW42_OIKDI</name>
<keyword evidence="2" id="KW-1185">Reference proteome</keyword>
<organism evidence="1 2">
    <name type="scientific">Oikopleura dioica</name>
    <name type="common">Tunicate</name>
    <dbReference type="NCBI Taxonomy" id="34765"/>
    <lineage>
        <taxon>Eukaryota</taxon>
        <taxon>Metazoa</taxon>
        <taxon>Chordata</taxon>
        <taxon>Tunicata</taxon>
        <taxon>Appendicularia</taxon>
        <taxon>Copelata</taxon>
        <taxon>Oikopleuridae</taxon>
        <taxon>Oikopleura</taxon>
    </lineage>
</organism>
<evidence type="ECO:0000313" key="1">
    <source>
        <dbReference type="EMBL" id="CAG5109533.1"/>
    </source>
</evidence>
<dbReference type="SUPFAM" id="SSF49723">
    <property type="entry name" value="Lipase/lipooxygenase domain (PLAT/LH2 domain)"/>
    <property type="match status" value="1"/>
</dbReference>
<protein>
    <submittedName>
        <fullName evidence="1">Oidioi.mRNA.OKI2018_I69.chr2.g4055.t1.cds</fullName>
    </submittedName>
</protein>
<dbReference type="InterPro" id="IPR036392">
    <property type="entry name" value="PLAT/LH2_dom_sf"/>
</dbReference>
<reference evidence="1 2" key="1">
    <citation type="submission" date="2021-04" db="EMBL/GenBank/DDBJ databases">
        <authorList>
            <person name="Bliznina A."/>
        </authorList>
    </citation>
    <scope>NUCLEOTIDE SEQUENCE [LARGE SCALE GENOMIC DNA]</scope>
</reference>
<evidence type="ECO:0000313" key="2">
    <source>
        <dbReference type="Proteomes" id="UP001158576"/>
    </source>
</evidence>
<accession>A0ABN7SW42</accession>